<keyword evidence="1" id="KW-0812">Transmembrane</keyword>
<sequence length="149" mass="17661">MKNEKFEEIIREFKERELKEKEKRIYAMLIGIISSFLILGIYKNILEITNWSIKVRQSAMAITGIILIVLSLYNIYVTIKRKKYINKIEEEHKLLIGESNYQRHKEFEENCLKILNNGKKPIPYGRFEYILSISGILIGLLTLFLMFNL</sequence>
<feature type="transmembrane region" description="Helical" evidence="1">
    <location>
        <begin position="58"/>
        <end position="77"/>
    </location>
</feature>
<gene>
    <name evidence="2" type="ORF">I9080_002190</name>
</gene>
<dbReference type="AlphaFoldDB" id="A0A8H9R0T5"/>
<reference evidence="2" key="1">
    <citation type="journal article" date="2018" name="Genome Biol.">
        <title>SKESA: strategic k-mer extension for scrupulous assemblies.</title>
        <authorList>
            <person name="Souvorov A."/>
            <person name="Agarwala R."/>
            <person name="Lipman D.J."/>
        </authorList>
    </citation>
    <scope>NUCLEOTIDE SEQUENCE</scope>
    <source>
        <strain evidence="2">C8</strain>
    </source>
</reference>
<evidence type="ECO:0000313" key="2">
    <source>
        <dbReference type="EMBL" id="HAT4308378.1"/>
    </source>
</evidence>
<dbReference type="EMBL" id="DACTCB010000011">
    <property type="protein sequence ID" value="HAT4308378.1"/>
    <property type="molecule type" value="Genomic_DNA"/>
</dbReference>
<keyword evidence="1" id="KW-0472">Membrane</keyword>
<feature type="transmembrane region" description="Helical" evidence="1">
    <location>
        <begin position="25"/>
        <end position="46"/>
    </location>
</feature>
<feature type="transmembrane region" description="Helical" evidence="1">
    <location>
        <begin position="129"/>
        <end position="147"/>
    </location>
</feature>
<accession>A0A8H9R0T5</accession>
<keyword evidence="1" id="KW-1133">Transmembrane helix</keyword>
<evidence type="ECO:0000256" key="1">
    <source>
        <dbReference type="SAM" id="Phobius"/>
    </source>
</evidence>
<name>A0A8H9R0T5_CLOPF</name>
<organism evidence="2">
    <name type="scientific">Clostridium perfringens</name>
    <dbReference type="NCBI Taxonomy" id="1502"/>
    <lineage>
        <taxon>Bacteria</taxon>
        <taxon>Bacillati</taxon>
        <taxon>Bacillota</taxon>
        <taxon>Clostridia</taxon>
        <taxon>Eubacteriales</taxon>
        <taxon>Clostridiaceae</taxon>
        <taxon>Clostridium</taxon>
    </lineage>
</organism>
<dbReference type="RefSeq" id="WP_415330376.1">
    <property type="nucleotide sequence ID" value="NZ_JBCANC010000018.1"/>
</dbReference>
<reference evidence="2" key="2">
    <citation type="submission" date="2020-07" db="EMBL/GenBank/DDBJ databases">
        <authorList>
            <consortium name="NCBI Pathogen Detection Project"/>
        </authorList>
    </citation>
    <scope>NUCLEOTIDE SEQUENCE</scope>
    <source>
        <strain evidence="2">C8</strain>
    </source>
</reference>
<comment type="caution">
    <text evidence="2">The sequence shown here is derived from an EMBL/GenBank/DDBJ whole genome shotgun (WGS) entry which is preliminary data.</text>
</comment>
<dbReference type="Proteomes" id="UP000859547">
    <property type="component" value="Unassembled WGS sequence"/>
</dbReference>
<proteinExistence type="predicted"/>
<protein>
    <submittedName>
        <fullName evidence="2">Uncharacterized protein</fullName>
    </submittedName>
</protein>